<dbReference type="Pfam" id="PF07971">
    <property type="entry name" value="Glyco_hydro_92"/>
    <property type="match status" value="1"/>
</dbReference>
<name>A0A0S7EKM2_9TELE</name>
<feature type="non-terminal residue" evidence="3">
    <location>
        <position position="150"/>
    </location>
</feature>
<feature type="region of interest" description="Disordered" evidence="1">
    <location>
        <begin position="1"/>
        <end position="81"/>
    </location>
</feature>
<dbReference type="EMBL" id="GBYX01476664">
    <property type="protein sequence ID" value="JAO05013.1"/>
    <property type="molecule type" value="Transcribed_RNA"/>
</dbReference>
<dbReference type="InterPro" id="IPR012939">
    <property type="entry name" value="Glyco_hydro_92"/>
</dbReference>
<evidence type="ECO:0000256" key="1">
    <source>
        <dbReference type="SAM" id="MobiDB-lite"/>
    </source>
</evidence>
<gene>
    <name evidence="3" type="primary">PPUP34</name>
</gene>
<feature type="compositionally biased region" description="Basic and acidic residues" evidence="1">
    <location>
        <begin position="140"/>
        <end position="150"/>
    </location>
</feature>
<feature type="compositionally biased region" description="Basic and acidic residues" evidence="1">
    <location>
        <begin position="27"/>
        <end position="43"/>
    </location>
</feature>
<dbReference type="AlphaFoldDB" id="A0A0S7EKM2"/>
<feature type="region of interest" description="Disordered" evidence="1">
    <location>
        <begin position="123"/>
        <end position="150"/>
    </location>
</feature>
<protein>
    <submittedName>
        <fullName evidence="3">PPUP34</fullName>
    </submittedName>
</protein>
<reference evidence="3" key="1">
    <citation type="submission" date="2014-12" db="EMBL/GenBank/DDBJ databases">
        <title>Parallel Evolution in Life History Adaptation Evident in the Tissue-Specific Poeciliopsis prolifica transcriptome.</title>
        <authorList>
            <person name="Jue N.K."/>
            <person name="Foley R.J."/>
            <person name="Obergfell C."/>
            <person name="Reznick D.N."/>
            <person name="O'Neill R.J."/>
            <person name="O'Neill M.J."/>
        </authorList>
    </citation>
    <scope>NUCLEOTIDE SEQUENCE</scope>
</reference>
<feature type="compositionally biased region" description="Basic and acidic residues" evidence="1">
    <location>
        <begin position="68"/>
        <end position="81"/>
    </location>
</feature>
<accession>A0A0S7EKM2</accession>
<proteinExistence type="predicted"/>
<sequence>RHLLGRRGGRDRQPAERNRRFRRDRRPNRDGMARRARRAADRRARAHATIGRDRALPQPPRPVVAGDVDGRYRGPDNQVHRADGYTFRSTFSLWDTFRAEHPLLTLVQPASTTRDIVRSLIASREHTSRRHPAPSRQFRGARDVDDDRLS</sequence>
<organism evidence="3">
    <name type="scientific">Poeciliopsis prolifica</name>
    <name type="common">blackstripe livebearer</name>
    <dbReference type="NCBI Taxonomy" id="188132"/>
    <lineage>
        <taxon>Eukaryota</taxon>
        <taxon>Metazoa</taxon>
        <taxon>Chordata</taxon>
        <taxon>Craniata</taxon>
        <taxon>Vertebrata</taxon>
        <taxon>Euteleostomi</taxon>
        <taxon>Actinopterygii</taxon>
        <taxon>Neopterygii</taxon>
        <taxon>Teleostei</taxon>
        <taxon>Neoteleostei</taxon>
        <taxon>Acanthomorphata</taxon>
        <taxon>Ovalentaria</taxon>
        <taxon>Atherinomorphae</taxon>
        <taxon>Cyprinodontiformes</taxon>
        <taxon>Poeciliidae</taxon>
        <taxon>Poeciliinae</taxon>
        <taxon>Poeciliopsis</taxon>
    </lineage>
</organism>
<feature type="non-terminal residue" evidence="3">
    <location>
        <position position="1"/>
    </location>
</feature>
<feature type="domain" description="Glycosyl hydrolase family 92" evidence="2">
    <location>
        <begin position="62"/>
        <end position="125"/>
    </location>
</feature>
<evidence type="ECO:0000259" key="2">
    <source>
        <dbReference type="Pfam" id="PF07971"/>
    </source>
</evidence>
<evidence type="ECO:0000313" key="3">
    <source>
        <dbReference type="EMBL" id="JAO05013.1"/>
    </source>
</evidence>
<feature type="compositionally biased region" description="Basic and acidic residues" evidence="1">
    <location>
        <begin position="8"/>
        <end position="18"/>
    </location>
</feature>
<dbReference type="Gene3D" id="1.20.1050.60">
    <property type="entry name" value="alpha-1,2-mannosidase"/>
    <property type="match status" value="1"/>
</dbReference>